<dbReference type="GO" id="GO:0004803">
    <property type="term" value="F:transposase activity"/>
    <property type="evidence" value="ECO:0007669"/>
    <property type="project" value="InterPro"/>
</dbReference>
<keyword evidence="3" id="KW-1185">Reference proteome</keyword>
<organism evidence="2 3">
    <name type="scientific">Streptococcus varani</name>
    <dbReference type="NCBI Taxonomy" id="1608583"/>
    <lineage>
        <taxon>Bacteria</taxon>
        <taxon>Bacillati</taxon>
        <taxon>Bacillota</taxon>
        <taxon>Bacilli</taxon>
        <taxon>Lactobacillales</taxon>
        <taxon>Streptococcaceae</taxon>
        <taxon>Streptococcus</taxon>
    </lineage>
</organism>
<proteinExistence type="predicted"/>
<dbReference type="InterPro" id="IPR002559">
    <property type="entry name" value="Transposase_11"/>
</dbReference>
<reference evidence="3" key="1">
    <citation type="submission" date="2015-03" db="EMBL/GenBank/DDBJ databases">
        <authorList>
            <person name="Urmite Genomes"/>
        </authorList>
    </citation>
    <scope>NUCLEOTIDE SEQUENCE [LARGE SCALE GENOMIC DNA]</scope>
    <source>
        <strain evidence="3">FF10</strain>
    </source>
</reference>
<protein>
    <submittedName>
        <fullName evidence="2">Degenerate transposase</fullName>
    </submittedName>
</protein>
<feature type="domain" description="Transposase IS4-like" evidence="1">
    <location>
        <begin position="31"/>
        <end position="118"/>
    </location>
</feature>
<gene>
    <name evidence="2" type="ORF">BN1356_00615</name>
</gene>
<dbReference type="STRING" id="1608583.BN1356_00615"/>
<dbReference type="AlphaFoldDB" id="A0A0E4CS55"/>
<dbReference type="GO" id="GO:0006313">
    <property type="term" value="P:DNA transposition"/>
    <property type="evidence" value="ECO:0007669"/>
    <property type="project" value="InterPro"/>
</dbReference>
<dbReference type="EMBL" id="CTEN01000001">
    <property type="protein sequence ID" value="CQR24254.1"/>
    <property type="molecule type" value="Genomic_DNA"/>
</dbReference>
<accession>A0A0E4CS55</accession>
<sequence length="135" mass="15087">MTVIPAVSQKLNYLKEAVEDDVEHLESSVKEEARIGHKSADSSFYGYKEHLAMTDERIIAACVGTSGEKSDGPVLENLYQKSKENGVIIEAIVGDKAYSGKDNIKFTKKERVHLVAKLHLAVSQGFRRKEDDFFL</sequence>
<dbReference type="Pfam" id="PF01609">
    <property type="entry name" value="DDE_Tnp_1"/>
    <property type="match status" value="1"/>
</dbReference>
<evidence type="ECO:0000259" key="1">
    <source>
        <dbReference type="Pfam" id="PF01609"/>
    </source>
</evidence>
<name>A0A0E4CS55_9STRE</name>
<evidence type="ECO:0000313" key="2">
    <source>
        <dbReference type="EMBL" id="CQR24254.1"/>
    </source>
</evidence>
<evidence type="ECO:0000313" key="3">
    <source>
        <dbReference type="Proteomes" id="UP000198604"/>
    </source>
</evidence>
<dbReference type="GO" id="GO:0003677">
    <property type="term" value="F:DNA binding"/>
    <property type="evidence" value="ECO:0007669"/>
    <property type="project" value="InterPro"/>
</dbReference>
<dbReference type="Proteomes" id="UP000198604">
    <property type="component" value="Unassembled WGS sequence"/>
</dbReference>